<evidence type="ECO:0000256" key="1">
    <source>
        <dbReference type="ARBA" id="ARBA00023270"/>
    </source>
</evidence>
<sequence length="366" mass="40204">MSGGLMSATTVLAEPLPLRQAADRFPTVLWNDSADPDELAKSIEFGAVGATCNPVIALAAVKAHLDVWGPRIGELAELYPTASESELGWKVVEELSIEAAKFLEPAFDASGGRNGRLSVQTDPRLHRDADALVAQAVRFSGLARNIIVKIPATSVGLRAIEEATYRGVSINVTVSFTVPQAVAAAEAIERGLDRRAAEGLPDHEFGSVVTIMGGRLDDWLKAWTQKQRILVDPGILEWAGVAALKHAHRTFTERGFRSRVLSAAFRNHMHWSELQGGDLVVSPPFDWQLRINENGIVAEDRIDVPVDPEILDALMELSEFRRAYEVDGMTPEEFDRFGATVRTLRQFLEADEQLDRVVRDILLPPV</sequence>
<dbReference type="SUPFAM" id="SSF51569">
    <property type="entry name" value="Aldolase"/>
    <property type="match status" value="1"/>
</dbReference>
<dbReference type="GO" id="GO:0005975">
    <property type="term" value="P:carbohydrate metabolic process"/>
    <property type="evidence" value="ECO:0007669"/>
    <property type="project" value="InterPro"/>
</dbReference>
<dbReference type="Pfam" id="PF00923">
    <property type="entry name" value="TAL_FSA"/>
    <property type="match status" value="1"/>
</dbReference>
<evidence type="ECO:0000313" key="3">
    <source>
        <dbReference type="Proteomes" id="UP000476511"/>
    </source>
</evidence>
<dbReference type="PANTHER" id="PTHR10683">
    <property type="entry name" value="TRANSALDOLASE"/>
    <property type="match status" value="1"/>
</dbReference>
<organism evidence="2 3">
    <name type="scientific">Agromyces kandeliae</name>
    <dbReference type="NCBI Taxonomy" id="2666141"/>
    <lineage>
        <taxon>Bacteria</taxon>
        <taxon>Bacillati</taxon>
        <taxon>Actinomycetota</taxon>
        <taxon>Actinomycetes</taxon>
        <taxon>Micrococcales</taxon>
        <taxon>Microbacteriaceae</taxon>
        <taxon>Agromyces</taxon>
    </lineage>
</organism>
<dbReference type="AlphaFoldDB" id="A0A6L5R5E4"/>
<dbReference type="Gene3D" id="3.20.20.70">
    <property type="entry name" value="Aldolase class I"/>
    <property type="match status" value="1"/>
</dbReference>
<name>A0A6L5R5E4_9MICO</name>
<dbReference type="EMBL" id="WKJD01000021">
    <property type="protein sequence ID" value="MRX45189.1"/>
    <property type="molecule type" value="Genomic_DNA"/>
</dbReference>
<gene>
    <name evidence="2" type="ORF">GJR97_15855</name>
</gene>
<proteinExistence type="predicted"/>
<evidence type="ECO:0000313" key="2">
    <source>
        <dbReference type="EMBL" id="MRX45189.1"/>
    </source>
</evidence>
<comment type="caution">
    <text evidence="2">The sequence shown here is derived from an EMBL/GenBank/DDBJ whole genome shotgun (WGS) entry which is preliminary data.</text>
</comment>
<reference evidence="2 3" key="1">
    <citation type="submission" date="2019-11" db="EMBL/GenBank/DDBJ databases">
        <title>Agromyces kandeliae sp. nov., isolated from mangrove soil.</title>
        <authorList>
            <person name="Wang R."/>
        </authorList>
    </citation>
    <scope>NUCLEOTIDE SEQUENCE [LARGE SCALE GENOMIC DNA]</scope>
    <source>
        <strain evidence="2 3">Q22</strain>
    </source>
</reference>
<dbReference type="Proteomes" id="UP000476511">
    <property type="component" value="Unassembled WGS sequence"/>
</dbReference>
<protein>
    <submittedName>
        <fullName evidence="2">Transaldolase</fullName>
    </submittedName>
</protein>
<keyword evidence="3" id="KW-1185">Reference proteome</keyword>
<dbReference type="InterPro" id="IPR001585">
    <property type="entry name" value="TAL/FSA"/>
</dbReference>
<dbReference type="InterPro" id="IPR013785">
    <property type="entry name" value="Aldolase_TIM"/>
</dbReference>
<accession>A0A6L5R5E4</accession>
<keyword evidence="1" id="KW-0704">Schiff base</keyword>